<dbReference type="GO" id="GO:0020037">
    <property type="term" value="F:heme binding"/>
    <property type="evidence" value="ECO:0007669"/>
    <property type="project" value="UniProtKB-ARBA"/>
</dbReference>
<dbReference type="OrthoDB" id="547796at2759"/>
<dbReference type="GO" id="GO:0016020">
    <property type="term" value="C:membrane"/>
    <property type="evidence" value="ECO:0007669"/>
    <property type="project" value="TreeGrafter"/>
</dbReference>
<keyword evidence="3" id="KW-0479">Metal-binding</keyword>
<dbReference type="InterPro" id="IPR001199">
    <property type="entry name" value="Cyt_B5-like_heme/steroid-bd"/>
</dbReference>
<dbReference type="Proteomes" id="UP000827284">
    <property type="component" value="Unassembled WGS sequence"/>
</dbReference>
<evidence type="ECO:0000256" key="3">
    <source>
        <dbReference type="ARBA" id="ARBA00022723"/>
    </source>
</evidence>
<dbReference type="GO" id="GO:0046872">
    <property type="term" value="F:metal ion binding"/>
    <property type="evidence" value="ECO:0007669"/>
    <property type="project" value="UniProtKB-KW"/>
</dbReference>
<dbReference type="SUPFAM" id="SSF55856">
    <property type="entry name" value="Cytochrome b5-like heme/steroid binding domain"/>
    <property type="match status" value="1"/>
</dbReference>
<sequence length="154" mass="17008">MSTLSNPVNWVLAAVLGYISYNYFSGSGTKTPPAAPRPRPPALVFKEYTPKELAEFDGRTEDTRILMAVQGKVFDVTRGRNFYGPDGPYGNFAGRDASRGLAKNSFDKAMLSPLDGPIDKLEDLDDDDKESLANWAEHFEGKYQLVGKLIENKA</sequence>
<dbReference type="InterPro" id="IPR050577">
    <property type="entry name" value="MAPR/NEUFC/NENF-like"/>
</dbReference>
<keyword evidence="8" id="KW-0675">Receptor</keyword>
<dbReference type="SMART" id="SM01117">
    <property type="entry name" value="Cyt-b5"/>
    <property type="match status" value="1"/>
</dbReference>
<accession>A0A9P3M1N0</accession>
<name>A0A9P3M1N0_9FUNG</name>
<reference evidence="8" key="1">
    <citation type="submission" date="2021-11" db="EMBL/GenBank/DDBJ databases">
        <authorList>
            <person name="Herlambang A."/>
            <person name="Guo Y."/>
            <person name="Takashima Y."/>
            <person name="Nishizawa T."/>
        </authorList>
    </citation>
    <scope>NUCLEOTIDE SEQUENCE</scope>
    <source>
        <strain evidence="8">E1425</strain>
    </source>
</reference>
<keyword evidence="2" id="KW-0349">Heme</keyword>
<dbReference type="Gene3D" id="3.10.120.10">
    <property type="entry name" value="Cytochrome b5-like heme/steroid binding domain"/>
    <property type="match status" value="1"/>
</dbReference>
<reference evidence="8" key="2">
    <citation type="journal article" date="2022" name="Microbiol. Resour. Announc.">
        <title>Whole-Genome Sequence of Entomortierella parvispora E1425, a Mucoromycotan Fungus Associated with Burkholderiaceae-Related Endosymbiotic Bacteria.</title>
        <authorList>
            <person name="Herlambang A."/>
            <person name="Guo Y."/>
            <person name="Takashima Y."/>
            <person name="Narisawa K."/>
            <person name="Ohta H."/>
            <person name="Nishizawa T."/>
        </authorList>
    </citation>
    <scope>NUCLEOTIDE SEQUENCE</scope>
    <source>
        <strain evidence="8">E1425</strain>
    </source>
</reference>
<keyword evidence="5" id="KW-0408">Iron</keyword>
<evidence type="ECO:0000313" key="8">
    <source>
        <dbReference type="EMBL" id="GJJ78564.1"/>
    </source>
</evidence>
<organism evidence="8 9">
    <name type="scientific">Entomortierella parvispora</name>
    <dbReference type="NCBI Taxonomy" id="205924"/>
    <lineage>
        <taxon>Eukaryota</taxon>
        <taxon>Fungi</taxon>
        <taxon>Fungi incertae sedis</taxon>
        <taxon>Mucoromycota</taxon>
        <taxon>Mortierellomycotina</taxon>
        <taxon>Mortierellomycetes</taxon>
        <taxon>Mortierellales</taxon>
        <taxon>Mortierellaceae</taxon>
        <taxon>Entomortierella</taxon>
    </lineage>
</organism>
<comment type="caution">
    <text evidence="8">The sequence shown here is derived from an EMBL/GenBank/DDBJ whole genome shotgun (WGS) entry which is preliminary data.</text>
</comment>
<gene>
    <name evidence="8" type="ORF">EMPS_10923</name>
</gene>
<evidence type="ECO:0000256" key="1">
    <source>
        <dbReference type="ARBA" id="ARBA00004240"/>
    </source>
</evidence>
<evidence type="ECO:0000313" key="9">
    <source>
        <dbReference type="Proteomes" id="UP000827284"/>
    </source>
</evidence>
<dbReference type="PANTHER" id="PTHR10281:SF72">
    <property type="entry name" value="NEUDESIN"/>
    <property type="match status" value="1"/>
</dbReference>
<evidence type="ECO:0000256" key="5">
    <source>
        <dbReference type="ARBA" id="ARBA00023004"/>
    </source>
</evidence>
<comment type="similarity">
    <text evidence="6">Belongs to the cytochrome b5 family. MAPR subfamily.</text>
</comment>
<dbReference type="InterPro" id="IPR036400">
    <property type="entry name" value="Cyt_B5-like_heme/steroid_sf"/>
</dbReference>
<dbReference type="Pfam" id="PF00173">
    <property type="entry name" value="Cyt-b5"/>
    <property type="match status" value="1"/>
</dbReference>
<feature type="domain" description="Cytochrome b5 heme-binding" evidence="7">
    <location>
        <begin position="48"/>
        <end position="150"/>
    </location>
</feature>
<keyword evidence="9" id="KW-1185">Reference proteome</keyword>
<evidence type="ECO:0000256" key="4">
    <source>
        <dbReference type="ARBA" id="ARBA00022824"/>
    </source>
</evidence>
<dbReference type="EMBL" id="BQFW01000015">
    <property type="protein sequence ID" value="GJJ78564.1"/>
    <property type="molecule type" value="Genomic_DNA"/>
</dbReference>
<dbReference type="PANTHER" id="PTHR10281">
    <property type="entry name" value="MEMBRANE-ASSOCIATED PROGESTERONE RECEPTOR COMPONENT-RELATED"/>
    <property type="match status" value="1"/>
</dbReference>
<evidence type="ECO:0000259" key="7">
    <source>
        <dbReference type="SMART" id="SM01117"/>
    </source>
</evidence>
<protein>
    <submittedName>
        <fullName evidence="8">Membrane-associated progesterone receptor component</fullName>
    </submittedName>
</protein>
<dbReference type="FunFam" id="3.10.120.10:FF:000003">
    <property type="entry name" value="membrane-associated progesterone receptor component 1"/>
    <property type="match status" value="1"/>
</dbReference>
<dbReference type="AlphaFoldDB" id="A0A9P3M1N0"/>
<comment type="subcellular location">
    <subcellularLocation>
        <location evidence="1">Endoplasmic reticulum</location>
    </subcellularLocation>
</comment>
<evidence type="ECO:0000256" key="2">
    <source>
        <dbReference type="ARBA" id="ARBA00022617"/>
    </source>
</evidence>
<proteinExistence type="inferred from homology"/>
<evidence type="ECO:0000256" key="6">
    <source>
        <dbReference type="ARBA" id="ARBA00038357"/>
    </source>
</evidence>
<dbReference type="GO" id="GO:0005783">
    <property type="term" value="C:endoplasmic reticulum"/>
    <property type="evidence" value="ECO:0007669"/>
    <property type="project" value="UniProtKB-SubCell"/>
</dbReference>
<keyword evidence="4" id="KW-0256">Endoplasmic reticulum</keyword>